<reference evidence="3 4" key="1">
    <citation type="submission" date="2019-12" db="EMBL/GenBank/DDBJ databases">
        <title>Comparative genomics gives insights into the taxonomy of the Azoarcus-Aromatoleum group and reveals separate origins of nif in the plant-associated Azoarcus and non-plant-associated Aromatoleum sub-groups.</title>
        <authorList>
            <person name="Lafos M."/>
            <person name="Maluk M."/>
            <person name="Batista M."/>
            <person name="Junghare M."/>
            <person name="Carmona M."/>
            <person name="Faoro H."/>
            <person name="Cruz L.M."/>
            <person name="Battistoni F."/>
            <person name="De Souza E."/>
            <person name="Pedrosa F."/>
            <person name="Chen W.-M."/>
            <person name="Poole P.S."/>
            <person name="Dixon R.A."/>
            <person name="James E.K."/>
        </authorList>
    </citation>
    <scope>NUCLEOTIDE SEQUENCE [LARGE SCALE GENOMIC DNA]</scope>
    <source>
        <strain evidence="3 4">T</strain>
    </source>
</reference>
<comment type="caution">
    <text evidence="3">The sequence shown here is derived from an EMBL/GenBank/DDBJ whole genome shotgun (WGS) entry which is preliminary data.</text>
</comment>
<name>A0ABX1NBR5_9RHOO</name>
<evidence type="ECO:0008006" key="5">
    <source>
        <dbReference type="Google" id="ProtNLM"/>
    </source>
</evidence>
<evidence type="ECO:0000256" key="1">
    <source>
        <dbReference type="PROSITE-ProRule" id="PRU00339"/>
    </source>
</evidence>
<dbReference type="SUPFAM" id="SSF48452">
    <property type="entry name" value="TPR-like"/>
    <property type="match status" value="1"/>
</dbReference>
<dbReference type="RefSeq" id="WP_169138203.1">
    <property type="nucleotide sequence ID" value="NZ_WTVS01000007.1"/>
</dbReference>
<feature type="repeat" description="TPR" evidence="1">
    <location>
        <begin position="61"/>
        <end position="94"/>
    </location>
</feature>
<dbReference type="EMBL" id="WTVS01000007">
    <property type="protein sequence ID" value="NMF96735.1"/>
    <property type="molecule type" value="Genomic_DNA"/>
</dbReference>
<evidence type="ECO:0000313" key="3">
    <source>
        <dbReference type="EMBL" id="NMF96735.1"/>
    </source>
</evidence>
<keyword evidence="1" id="KW-0802">TPR repeat</keyword>
<evidence type="ECO:0000313" key="4">
    <source>
        <dbReference type="Proteomes" id="UP000634522"/>
    </source>
</evidence>
<dbReference type="PROSITE" id="PS50005">
    <property type="entry name" value="TPR"/>
    <property type="match status" value="1"/>
</dbReference>
<dbReference type="InterPro" id="IPR019734">
    <property type="entry name" value="TPR_rpt"/>
</dbReference>
<dbReference type="Gene3D" id="1.25.40.10">
    <property type="entry name" value="Tetratricopeptide repeat domain"/>
    <property type="match status" value="1"/>
</dbReference>
<organism evidence="3 4">
    <name type="scientific">Aromatoleum toluolicum</name>
    <dbReference type="NCBI Taxonomy" id="90060"/>
    <lineage>
        <taxon>Bacteria</taxon>
        <taxon>Pseudomonadati</taxon>
        <taxon>Pseudomonadota</taxon>
        <taxon>Betaproteobacteria</taxon>
        <taxon>Rhodocyclales</taxon>
        <taxon>Rhodocyclaceae</taxon>
        <taxon>Aromatoleum</taxon>
    </lineage>
</organism>
<accession>A0ABX1NBR5</accession>
<feature type="region of interest" description="Disordered" evidence="2">
    <location>
        <begin position="186"/>
        <end position="211"/>
    </location>
</feature>
<gene>
    <name evidence="3" type="ORF">GPA27_04965</name>
</gene>
<protein>
    <recommendedName>
        <fullName evidence="5">Tetratricopeptide repeat protein</fullName>
    </recommendedName>
</protein>
<proteinExistence type="predicted"/>
<evidence type="ECO:0000256" key="2">
    <source>
        <dbReference type="SAM" id="MobiDB-lite"/>
    </source>
</evidence>
<dbReference type="SMART" id="SM00028">
    <property type="entry name" value="TPR"/>
    <property type="match status" value="2"/>
</dbReference>
<sequence>MKTEPDVGWEHTHHWCDCVRLRYRAIKALGDKATFSHNLNEAIGGCDYVIRAAKPGFRMLPKVHVDRGRALKLRGDTGAAVLAFQRAISLDPMEISAYSELSLIQEEQGQEGEARETVTRGLQHNPDSQMLQKRYLELGGKEPFPEPIARIAPLPAPADRPTEAPPSDTLELELQDPVLAVEAPVEPTVQNDGLSTEAGKPADVGSGRSCRFCPPEEIQRRWIESFKTNQEKKPE</sequence>
<dbReference type="Proteomes" id="UP000634522">
    <property type="component" value="Unassembled WGS sequence"/>
</dbReference>
<keyword evidence="4" id="KW-1185">Reference proteome</keyword>
<dbReference type="InterPro" id="IPR011990">
    <property type="entry name" value="TPR-like_helical_dom_sf"/>
</dbReference>